<dbReference type="HOGENOM" id="CLU_2558011_0_0_1"/>
<dbReference type="AlphaFoldDB" id="G2XPX2"/>
<gene>
    <name evidence="1" type="ORF">BofuT4_uP071560.1</name>
</gene>
<organism evidence="1 2">
    <name type="scientific">Botryotinia fuckeliana (strain T4)</name>
    <name type="common">Noble rot fungus</name>
    <name type="synonym">Botrytis cinerea</name>
    <dbReference type="NCBI Taxonomy" id="999810"/>
    <lineage>
        <taxon>Eukaryota</taxon>
        <taxon>Fungi</taxon>
        <taxon>Dikarya</taxon>
        <taxon>Ascomycota</taxon>
        <taxon>Pezizomycotina</taxon>
        <taxon>Leotiomycetes</taxon>
        <taxon>Helotiales</taxon>
        <taxon>Sclerotiniaceae</taxon>
        <taxon>Botrytis</taxon>
    </lineage>
</organism>
<reference evidence="2" key="1">
    <citation type="journal article" date="2011" name="PLoS Genet.">
        <title>Genomic analysis of the necrotrophic fungal pathogens Sclerotinia sclerotiorum and Botrytis cinerea.</title>
        <authorList>
            <person name="Amselem J."/>
            <person name="Cuomo C.A."/>
            <person name="van Kan J.A."/>
            <person name="Viaud M."/>
            <person name="Benito E.P."/>
            <person name="Couloux A."/>
            <person name="Coutinho P.M."/>
            <person name="de Vries R.P."/>
            <person name="Dyer P.S."/>
            <person name="Fillinger S."/>
            <person name="Fournier E."/>
            <person name="Gout L."/>
            <person name="Hahn M."/>
            <person name="Kohn L."/>
            <person name="Lapalu N."/>
            <person name="Plummer K.M."/>
            <person name="Pradier J.M."/>
            <person name="Quevillon E."/>
            <person name="Sharon A."/>
            <person name="Simon A."/>
            <person name="ten Have A."/>
            <person name="Tudzynski B."/>
            <person name="Tudzynski P."/>
            <person name="Wincker P."/>
            <person name="Andrew M."/>
            <person name="Anthouard V."/>
            <person name="Beever R.E."/>
            <person name="Beffa R."/>
            <person name="Benoit I."/>
            <person name="Bouzid O."/>
            <person name="Brault B."/>
            <person name="Chen Z."/>
            <person name="Choquer M."/>
            <person name="Collemare J."/>
            <person name="Cotton P."/>
            <person name="Danchin E.G."/>
            <person name="Da Silva C."/>
            <person name="Gautier A."/>
            <person name="Giraud C."/>
            <person name="Giraud T."/>
            <person name="Gonzalez C."/>
            <person name="Grossetete S."/>
            <person name="Guldener U."/>
            <person name="Henrissat B."/>
            <person name="Howlett B.J."/>
            <person name="Kodira C."/>
            <person name="Kretschmer M."/>
            <person name="Lappartient A."/>
            <person name="Leroch M."/>
            <person name="Levis C."/>
            <person name="Mauceli E."/>
            <person name="Neuveglise C."/>
            <person name="Oeser B."/>
            <person name="Pearson M."/>
            <person name="Poulain J."/>
            <person name="Poussereau N."/>
            <person name="Quesneville H."/>
            <person name="Rascle C."/>
            <person name="Schumacher J."/>
            <person name="Segurens B."/>
            <person name="Sexton A."/>
            <person name="Silva E."/>
            <person name="Sirven C."/>
            <person name="Soanes D.M."/>
            <person name="Talbot N.J."/>
            <person name="Templeton M."/>
            <person name="Yandava C."/>
            <person name="Yarden O."/>
            <person name="Zeng Q."/>
            <person name="Rollins J.A."/>
            <person name="Lebrun M.H."/>
            <person name="Dickman M."/>
        </authorList>
    </citation>
    <scope>NUCLEOTIDE SEQUENCE [LARGE SCALE GENOMIC DNA]</scope>
    <source>
        <strain evidence="2">T4</strain>
    </source>
</reference>
<proteinExistence type="predicted"/>
<sequence length="82" mass="9253">MVIKWQVPRNALYRRLYWKGTPATRHLGRFDSVLLLSGYLGSPLTVSSSHSAENVEGQRLSENREELKLGVSSHSRYVVVAP</sequence>
<evidence type="ECO:0000313" key="2">
    <source>
        <dbReference type="Proteomes" id="UP000008177"/>
    </source>
</evidence>
<name>G2XPX2_BOTF4</name>
<dbReference type="Proteomes" id="UP000008177">
    <property type="component" value="Unplaced contigs"/>
</dbReference>
<protein>
    <submittedName>
        <fullName evidence="1">Uncharacterized protein</fullName>
    </submittedName>
</protein>
<dbReference type="InParanoid" id="G2XPX2"/>
<dbReference type="EMBL" id="FQ790250">
    <property type="protein sequence ID" value="CCD42860.1"/>
    <property type="molecule type" value="Genomic_DNA"/>
</dbReference>
<evidence type="ECO:0000313" key="1">
    <source>
        <dbReference type="EMBL" id="CCD42860.1"/>
    </source>
</evidence>
<accession>G2XPX2</accession>